<evidence type="ECO:0000256" key="1">
    <source>
        <dbReference type="ARBA" id="ARBA00004377"/>
    </source>
</evidence>
<feature type="transmembrane region" description="Helical" evidence="9">
    <location>
        <begin position="16"/>
        <end position="37"/>
    </location>
</feature>
<dbReference type="PANTHER" id="PTHR38779:SF2">
    <property type="entry name" value="TYPE II SECRETION SYSTEM PROTEIN I-RELATED"/>
    <property type="match status" value="1"/>
</dbReference>
<keyword evidence="12" id="KW-1185">Reference proteome</keyword>
<evidence type="ECO:0000313" key="11">
    <source>
        <dbReference type="EMBL" id="SIN59879.1"/>
    </source>
</evidence>
<dbReference type="RefSeq" id="WP_074203489.1">
    <property type="nucleotide sequence ID" value="NZ_FSQW01000001.1"/>
</dbReference>
<keyword evidence="3" id="KW-1003">Cell membrane</keyword>
<dbReference type="AlphaFoldDB" id="A0A1N6CN47"/>
<evidence type="ECO:0000256" key="7">
    <source>
        <dbReference type="ARBA" id="ARBA00022989"/>
    </source>
</evidence>
<dbReference type="PROSITE" id="PS00409">
    <property type="entry name" value="PROKAR_NTER_METHYL"/>
    <property type="match status" value="1"/>
</dbReference>
<dbReference type="InterPro" id="IPR003413">
    <property type="entry name" value="T2SS_GspI_C"/>
</dbReference>
<keyword evidence="8 9" id="KW-0472">Membrane</keyword>
<evidence type="ECO:0000259" key="10">
    <source>
        <dbReference type="Pfam" id="PF02501"/>
    </source>
</evidence>
<evidence type="ECO:0000256" key="5">
    <source>
        <dbReference type="ARBA" id="ARBA00022519"/>
    </source>
</evidence>
<proteinExistence type="inferred from homology"/>
<comment type="function">
    <text evidence="9">Component of the type II secretion system required for the energy-dependent secretion of extracellular factors such as proteases and toxins from the periplasm.</text>
</comment>
<dbReference type="GO" id="GO:0005886">
    <property type="term" value="C:plasma membrane"/>
    <property type="evidence" value="ECO:0007669"/>
    <property type="project" value="UniProtKB-SubCell"/>
</dbReference>
<evidence type="ECO:0000256" key="6">
    <source>
        <dbReference type="ARBA" id="ARBA00022692"/>
    </source>
</evidence>
<dbReference type="GO" id="GO:0015628">
    <property type="term" value="P:protein secretion by the type II secretion system"/>
    <property type="evidence" value="ECO:0007669"/>
    <property type="project" value="UniProtKB-UniRule"/>
</dbReference>
<evidence type="ECO:0000256" key="2">
    <source>
        <dbReference type="ARBA" id="ARBA00008358"/>
    </source>
</evidence>
<evidence type="ECO:0000256" key="9">
    <source>
        <dbReference type="RuleBase" id="RU368030"/>
    </source>
</evidence>
<evidence type="ECO:0000256" key="8">
    <source>
        <dbReference type="ARBA" id="ARBA00023136"/>
    </source>
</evidence>
<dbReference type="InterPro" id="IPR012902">
    <property type="entry name" value="N_methyl_site"/>
</dbReference>
<dbReference type="EMBL" id="FSQW01000001">
    <property type="protein sequence ID" value="SIN59879.1"/>
    <property type="molecule type" value="Genomic_DNA"/>
</dbReference>
<dbReference type="SUPFAM" id="SSF54523">
    <property type="entry name" value="Pili subunits"/>
    <property type="match status" value="1"/>
</dbReference>
<comment type="subunit">
    <text evidence="9">Type II secretion is composed of four main components: the outer membrane complex, the inner membrane complex, the cytoplasmic secretion ATPase and the periplasm-spanning pseudopilus.</text>
</comment>
<dbReference type="STRING" id="1123272.SAMN02745824_0417"/>
<dbReference type="GO" id="GO:0015627">
    <property type="term" value="C:type II protein secretion system complex"/>
    <property type="evidence" value="ECO:0007669"/>
    <property type="project" value="UniProtKB-UniRule"/>
</dbReference>
<dbReference type="OrthoDB" id="7189314at2"/>
<keyword evidence="5 9" id="KW-0997">Cell inner membrane</keyword>
<evidence type="ECO:0000313" key="12">
    <source>
        <dbReference type="Proteomes" id="UP000185192"/>
    </source>
</evidence>
<keyword evidence="7 9" id="KW-1133">Transmembrane helix</keyword>
<protein>
    <recommendedName>
        <fullName evidence="9">Type II secretion system protein I</fullName>
        <shortName evidence="9">T2SS minor pseudopilin I</shortName>
    </recommendedName>
</protein>
<comment type="subcellular location">
    <subcellularLocation>
        <location evidence="1 9">Cell inner membrane</location>
        <topology evidence="1 9">Single-pass membrane protein</topology>
    </subcellularLocation>
</comment>
<dbReference type="NCBIfam" id="TIGR02532">
    <property type="entry name" value="IV_pilin_GFxxxE"/>
    <property type="match status" value="1"/>
</dbReference>
<comment type="PTM">
    <text evidence="9">Cleaved by prepilin peptidase.</text>
</comment>
<dbReference type="Proteomes" id="UP000185192">
    <property type="component" value="Unassembled WGS sequence"/>
</dbReference>
<dbReference type="Pfam" id="PF07963">
    <property type="entry name" value="N_methyl"/>
    <property type="match status" value="1"/>
</dbReference>
<gene>
    <name evidence="11" type="ORF">SAMN02745824_0417</name>
</gene>
<evidence type="ECO:0000256" key="3">
    <source>
        <dbReference type="ARBA" id="ARBA00022475"/>
    </source>
</evidence>
<comment type="similarity">
    <text evidence="2 9">Belongs to the GSP I family.</text>
</comment>
<accession>A0A1N6CN47</accession>
<dbReference type="InterPro" id="IPR010052">
    <property type="entry name" value="T2SS_protein-GspI"/>
</dbReference>
<organism evidence="11 12">
    <name type="scientific">Parasphingorhabdus marina DSM 22363</name>
    <dbReference type="NCBI Taxonomy" id="1123272"/>
    <lineage>
        <taxon>Bacteria</taxon>
        <taxon>Pseudomonadati</taxon>
        <taxon>Pseudomonadota</taxon>
        <taxon>Alphaproteobacteria</taxon>
        <taxon>Sphingomonadales</taxon>
        <taxon>Sphingomonadaceae</taxon>
        <taxon>Parasphingorhabdus</taxon>
    </lineage>
</organism>
<dbReference type="Pfam" id="PF02501">
    <property type="entry name" value="T2SSI"/>
    <property type="match status" value="1"/>
</dbReference>
<dbReference type="InterPro" id="IPR045584">
    <property type="entry name" value="Pilin-like"/>
</dbReference>
<name>A0A1N6CN47_9SPHN</name>
<keyword evidence="4 9" id="KW-0488">Methylation</keyword>
<dbReference type="NCBIfam" id="TIGR01707">
    <property type="entry name" value="gspI"/>
    <property type="match status" value="1"/>
</dbReference>
<dbReference type="Gene3D" id="3.30.1300.30">
    <property type="entry name" value="GSPII I/J protein-like"/>
    <property type="match status" value="1"/>
</dbReference>
<feature type="domain" description="Type II secretion system protein GspI C-terminal" evidence="10">
    <location>
        <begin position="50"/>
        <end position="123"/>
    </location>
</feature>
<dbReference type="PANTHER" id="PTHR38779">
    <property type="entry name" value="TYPE II SECRETION SYSTEM PROTEIN I-RELATED"/>
    <property type="match status" value="1"/>
</dbReference>
<keyword evidence="6 9" id="KW-0812">Transmembrane</keyword>
<evidence type="ECO:0000256" key="4">
    <source>
        <dbReference type="ARBA" id="ARBA00022481"/>
    </source>
</evidence>
<reference evidence="12" key="1">
    <citation type="submission" date="2016-11" db="EMBL/GenBank/DDBJ databases">
        <authorList>
            <person name="Varghese N."/>
            <person name="Submissions S."/>
        </authorList>
    </citation>
    <scope>NUCLEOTIDE SEQUENCE [LARGE SCALE GENOMIC DNA]</scope>
    <source>
        <strain evidence="12">DSM 22363</strain>
    </source>
</reference>
<sequence>MTGLRNILHRRPSERGFTLIEMLVALSVFSLAALALIRLQAFTTRNAAELELRVTAQSVVRNRAVEIFTDPRPPALGDSRGQAENGGLTWQWTQSAKLTEDGRFIQVDIGAVNPESGAPASLTILRPAGLVLDVQPPPGTPPES</sequence>